<dbReference type="Proteomes" id="UP000327013">
    <property type="component" value="Chromosome 7"/>
</dbReference>
<keyword evidence="4" id="KW-1185">Reference proteome</keyword>
<dbReference type="Pfam" id="PF04572">
    <property type="entry name" value="Gb3_synth"/>
    <property type="match status" value="1"/>
</dbReference>
<feature type="compositionally biased region" description="Gly residues" evidence="1">
    <location>
        <begin position="498"/>
        <end position="511"/>
    </location>
</feature>
<feature type="compositionally biased region" description="Basic and acidic residues" evidence="1">
    <location>
        <begin position="518"/>
        <end position="531"/>
    </location>
</feature>
<accession>A0A5N6RIC6</accession>
<sequence length="546" mass="60289">MTPMKRMSKKTFDYRLLSRTAKSPIFSTISFVAIFFLVYADSIVSNLSGNHNEILGAHQTQKNEATVMASSTLPTTAPLLPTQEKVDGEEDSETQDPLIPPDNISREERLNWFRRKLPELQILNSNDLSQKFHGRVLEFFNRGCSVQFYMTWFSTAKSFGKRELLAVDTLFKVHPEGCLMIISNTMDTKHGYNILKPVLDSGFKVLAITPDVPFLVKNTPAENWLEELKSGRKDPGYIPLFNNLSNLVRLAVLYKYGGVYVDTDFIILKDFSGLRNAVGAQSMDSSTGAWTRLNGAVTIFDINHPILLDFLREFATTFNGNKWGFNGPYLVSRVIERVGNTPGYNITVLPPKSFYAVDWNRISRLFRKPHTKAEAQWVDDVVADLYSVGTYASHLWNKRRRGESGRPGWGEGDQEGEKVIVQEGEEVTSQEGEKVIGREEKNVTKPGEGEKVTAREGEGEKVTAQEAGGESDCLGGGETDRPGEGEGDQLGGKESSRSGGGEGDPLGGGEGDQLEGGESDRSRREEGDRLGGGEGNPEGEALGRLT</sequence>
<evidence type="ECO:0000256" key="1">
    <source>
        <dbReference type="SAM" id="MobiDB-lite"/>
    </source>
</evidence>
<name>A0A5N6RIC6_9ROSI</name>
<dbReference type="EMBL" id="CM017327">
    <property type="protein sequence ID" value="KAE8099234.1"/>
    <property type="molecule type" value="Genomic_DNA"/>
</dbReference>
<feature type="domain" description="Alpha 1,4-glycosyltransferase" evidence="2">
    <location>
        <begin position="300"/>
        <end position="403"/>
    </location>
</feature>
<protein>
    <recommendedName>
        <fullName evidence="2">Alpha 1,4-glycosyltransferase domain-containing protein</fullName>
    </recommendedName>
</protein>
<gene>
    <name evidence="3" type="ORF">FH972_017231</name>
</gene>
<proteinExistence type="predicted"/>
<reference evidence="3 4" key="1">
    <citation type="submission" date="2019-06" db="EMBL/GenBank/DDBJ databases">
        <title>A chromosomal-level reference genome of Carpinus fangiana (Coryloideae, Betulaceae).</title>
        <authorList>
            <person name="Yang X."/>
            <person name="Wang Z."/>
            <person name="Zhang L."/>
            <person name="Hao G."/>
            <person name="Liu J."/>
            <person name="Yang Y."/>
        </authorList>
    </citation>
    <scope>NUCLEOTIDE SEQUENCE [LARGE SCALE GENOMIC DNA]</scope>
    <source>
        <strain evidence="3">Cfa_2016G</strain>
        <tissue evidence="3">Leaf</tissue>
    </source>
</reference>
<evidence type="ECO:0000259" key="2">
    <source>
        <dbReference type="Pfam" id="PF04572"/>
    </source>
</evidence>
<dbReference type="InterPro" id="IPR007652">
    <property type="entry name" value="A1-4-GlycosylTfrase_dom"/>
</dbReference>
<dbReference type="PANTHER" id="PTHR46781">
    <property type="entry name" value="ALPHA 1,4-GLYCOSYLTRANSFERASE FAMILY PROTEIN"/>
    <property type="match status" value="1"/>
</dbReference>
<dbReference type="InterPro" id="IPR007577">
    <property type="entry name" value="GlycoTrfase_DXD_sugar-bd_CS"/>
</dbReference>
<evidence type="ECO:0000313" key="4">
    <source>
        <dbReference type="Proteomes" id="UP000327013"/>
    </source>
</evidence>
<dbReference type="OrthoDB" id="409543at2759"/>
<dbReference type="InterPro" id="IPR029044">
    <property type="entry name" value="Nucleotide-diphossugar_trans"/>
</dbReference>
<organism evidence="3 4">
    <name type="scientific">Carpinus fangiana</name>
    <dbReference type="NCBI Taxonomy" id="176857"/>
    <lineage>
        <taxon>Eukaryota</taxon>
        <taxon>Viridiplantae</taxon>
        <taxon>Streptophyta</taxon>
        <taxon>Embryophyta</taxon>
        <taxon>Tracheophyta</taxon>
        <taxon>Spermatophyta</taxon>
        <taxon>Magnoliopsida</taxon>
        <taxon>eudicotyledons</taxon>
        <taxon>Gunneridae</taxon>
        <taxon>Pentapetalae</taxon>
        <taxon>rosids</taxon>
        <taxon>fabids</taxon>
        <taxon>Fagales</taxon>
        <taxon>Betulaceae</taxon>
        <taxon>Carpinus</taxon>
    </lineage>
</organism>
<feature type="region of interest" description="Disordered" evidence="1">
    <location>
        <begin position="423"/>
        <end position="546"/>
    </location>
</feature>
<dbReference type="SUPFAM" id="SSF53448">
    <property type="entry name" value="Nucleotide-diphospho-sugar transferases"/>
    <property type="match status" value="1"/>
</dbReference>
<dbReference type="InterPro" id="IPR044789">
    <property type="entry name" value="Put_A1-4-GlycosylTfrase_plant"/>
</dbReference>
<evidence type="ECO:0000313" key="3">
    <source>
        <dbReference type="EMBL" id="KAE8099234.1"/>
    </source>
</evidence>
<feature type="compositionally biased region" description="Basic and acidic residues" evidence="1">
    <location>
        <begin position="431"/>
        <end position="463"/>
    </location>
</feature>
<dbReference type="Gene3D" id="3.90.550.20">
    <property type="match status" value="1"/>
</dbReference>
<dbReference type="Pfam" id="PF04488">
    <property type="entry name" value="Gly_transf_sug"/>
    <property type="match status" value="1"/>
</dbReference>
<dbReference type="PANTHER" id="PTHR46781:SF7">
    <property type="entry name" value="ALPHA 1,4-GLYCOSYLTRANSFERASE FAMILY PROTEIN"/>
    <property type="match status" value="1"/>
</dbReference>
<dbReference type="AlphaFoldDB" id="A0A5N6RIC6"/>